<dbReference type="PANTHER" id="PTHR36529:SF1">
    <property type="entry name" value="GLYCOSYLTRANSFERASE"/>
    <property type="match status" value="1"/>
</dbReference>
<dbReference type="Gene3D" id="3.90.550.10">
    <property type="entry name" value="Spore Coat Polysaccharide Biosynthesis Protein SpsA, Chain A"/>
    <property type="match status" value="1"/>
</dbReference>
<dbReference type="SUPFAM" id="SSF53448">
    <property type="entry name" value="Nucleotide-diphospho-sugar transferases"/>
    <property type="match status" value="1"/>
</dbReference>
<proteinExistence type="predicted"/>
<dbReference type="PANTHER" id="PTHR36529">
    <property type="entry name" value="SLL1095 PROTEIN"/>
    <property type="match status" value="1"/>
</dbReference>
<evidence type="ECO:0000313" key="1">
    <source>
        <dbReference type="EMBL" id="VAW32130.1"/>
    </source>
</evidence>
<dbReference type="Pfam" id="PF09837">
    <property type="entry name" value="DUF2064"/>
    <property type="match status" value="1"/>
</dbReference>
<protein>
    <recommendedName>
        <fullName evidence="2">Glycosyltransferase</fullName>
    </recommendedName>
</protein>
<name>A0A3B0USS4_9ZZZZ</name>
<gene>
    <name evidence="1" type="ORF">MNBD_CHLOROFLEXI01-2971</name>
</gene>
<dbReference type="AlphaFoldDB" id="A0A3B0USS4"/>
<reference evidence="1" key="1">
    <citation type="submission" date="2018-06" db="EMBL/GenBank/DDBJ databases">
        <authorList>
            <person name="Zhirakovskaya E."/>
        </authorList>
    </citation>
    <scope>NUCLEOTIDE SEQUENCE</scope>
</reference>
<accession>A0A3B0USS4</accession>
<dbReference type="NCBIfam" id="TIGR04282">
    <property type="entry name" value="glyco_like_cofC"/>
    <property type="match status" value="1"/>
</dbReference>
<evidence type="ECO:0008006" key="2">
    <source>
        <dbReference type="Google" id="ProtNLM"/>
    </source>
</evidence>
<sequence length="230" mass="25881">MAKRPFPGQTKTRMTPALTTEEAANLYACFLQDVLATVRKVPQITPFIAYAPANEEAEAYFSQLAPDFGRIPQLGDDLGARLDGVLSHCFHNDYTQVVAMNSDSPSLPAAYLAEAFAQLDDPAVDVVLGPCEDGGYYAIGWKRPFPRLVRDVQMSTNHVLQDTLAIAQEENLRVALLPTWYDVDELAELRRLQRELRHNSAIAPHTHQFFESREWRLETNSPLTTRHSLQ</sequence>
<dbReference type="EMBL" id="UOEU01000324">
    <property type="protein sequence ID" value="VAW32130.1"/>
    <property type="molecule type" value="Genomic_DNA"/>
</dbReference>
<dbReference type="InterPro" id="IPR018641">
    <property type="entry name" value="Trfase_1_rSAM/seldom-assoc"/>
</dbReference>
<dbReference type="InterPro" id="IPR029044">
    <property type="entry name" value="Nucleotide-diphossugar_trans"/>
</dbReference>
<organism evidence="1">
    <name type="scientific">hydrothermal vent metagenome</name>
    <dbReference type="NCBI Taxonomy" id="652676"/>
    <lineage>
        <taxon>unclassified sequences</taxon>
        <taxon>metagenomes</taxon>
        <taxon>ecological metagenomes</taxon>
    </lineage>
</organism>